<reference evidence="1 2" key="1">
    <citation type="submission" date="2014-09" db="EMBL/GenBank/DDBJ databases">
        <title>Genome sequencing of Methyloceanibacter caenitepidi Gela4.</title>
        <authorList>
            <person name="Takeuchi M."/>
            <person name="Susumu S."/>
            <person name="Kamagata Y."/>
            <person name="Oshima K."/>
            <person name="Hattori M."/>
            <person name="Iwasaki W."/>
        </authorList>
    </citation>
    <scope>NUCLEOTIDE SEQUENCE [LARGE SCALE GENOMIC DNA]</scope>
    <source>
        <strain evidence="1 2">Gela4</strain>
    </source>
</reference>
<organism evidence="1 2">
    <name type="scientific">Methyloceanibacter caenitepidi</name>
    <dbReference type="NCBI Taxonomy" id="1384459"/>
    <lineage>
        <taxon>Bacteria</taxon>
        <taxon>Pseudomonadati</taxon>
        <taxon>Pseudomonadota</taxon>
        <taxon>Alphaproteobacteria</taxon>
        <taxon>Hyphomicrobiales</taxon>
        <taxon>Hyphomicrobiaceae</taxon>
        <taxon>Methyloceanibacter</taxon>
    </lineage>
</organism>
<dbReference type="HOGENOM" id="CLU_3100671_0_0_5"/>
<gene>
    <name evidence="1" type="ORF">GL4_2220</name>
</gene>
<dbReference type="AlphaFoldDB" id="A0A0A8K538"/>
<name>A0A0A8K538_9HYPH</name>
<proteinExistence type="predicted"/>
<evidence type="ECO:0000313" key="1">
    <source>
        <dbReference type="EMBL" id="BAQ17662.1"/>
    </source>
</evidence>
<sequence length="51" mass="5734">MAFASQREAADYIADYLTELMLVAMRYDMPDLAYSIGKSLSKANEKKAEPD</sequence>
<dbReference type="KEGG" id="mcg:GL4_2220"/>
<dbReference type="EMBL" id="AP014648">
    <property type="protein sequence ID" value="BAQ17662.1"/>
    <property type="molecule type" value="Genomic_DNA"/>
</dbReference>
<protein>
    <submittedName>
        <fullName evidence="1">Uncharacterized protein</fullName>
    </submittedName>
</protein>
<keyword evidence="2" id="KW-1185">Reference proteome</keyword>
<evidence type="ECO:0000313" key="2">
    <source>
        <dbReference type="Proteomes" id="UP000031643"/>
    </source>
</evidence>
<accession>A0A0A8K538</accession>
<dbReference type="Proteomes" id="UP000031643">
    <property type="component" value="Chromosome"/>
</dbReference>